<reference evidence="2" key="2">
    <citation type="submission" date="2020-05" db="EMBL/GenBank/DDBJ databases">
        <authorList>
            <person name="Kim H.-S."/>
            <person name="Proctor R.H."/>
            <person name="Brown D.W."/>
        </authorList>
    </citation>
    <scope>NUCLEOTIDE SEQUENCE</scope>
    <source>
        <strain evidence="2">NRRL 20472</strain>
    </source>
</reference>
<name>A0A8H4SUC7_9HYPO</name>
<dbReference type="OrthoDB" id="4927953at2759"/>
<dbReference type="Proteomes" id="UP000622797">
    <property type="component" value="Unassembled WGS sequence"/>
</dbReference>
<accession>A0A8H4SUC7</accession>
<evidence type="ECO:0000256" key="1">
    <source>
        <dbReference type="SAM" id="Phobius"/>
    </source>
</evidence>
<keyword evidence="3" id="KW-1185">Reference proteome</keyword>
<feature type="transmembrane region" description="Helical" evidence="1">
    <location>
        <begin position="36"/>
        <end position="60"/>
    </location>
</feature>
<evidence type="ECO:0000313" key="3">
    <source>
        <dbReference type="Proteomes" id="UP000622797"/>
    </source>
</evidence>
<proteinExistence type="predicted"/>
<protein>
    <submittedName>
        <fullName evidence="2">Uncharacterized protein</fullName>
    </submittedName>
</protein>
<dbReference type="AlphaFoldDB" id="A0A8H4SUC7"/>
<evidence type="ECO:0000313" key="2">
    <source>
        <dbReference type="EMBL" id="KAF4945898.1"/>
    </source>
</evidence>
<comment type="caution">
    <text evidence="2">The sequence shown here is derived from an EMBL/GenBank/DDBJ whole genome shotgun (WGS) entry which is preliminary data.</text>
</comment>
<keyword evidence="1" id="KW-0812">Transmembrane</keyword>
<sequence length="129" mass="14504">MTSPFIEALSLMPRDEPIHDNVLEDVMLDSNTTLKIGVAVTVVGWLIFGLISCLTINSGGKAGRFVPEWYIKSNKKGSDKLAVTGWWIGILLFWPIIWMVYLIRAAEKGVGKCFGLCKWMKRDSEKELV</sequence>
<feature type="transmembrane region" description="Helical" evidence="1">
    <location>
        <begin position="81"/>
        <end position="103"/>
    </location>
</feature>
<organism evidence="2 3">
    <name type="scientific">Fusarium sarcochroum</name>
    <dbReference type="NCBI Taxonomy" id="1208366"/>
    <lineage>
        <taxon>Eukaryota</taxon>
        <taxon>Fungi</taxon>
        <taxon>Dikarya</taxon>
        <taxon>Ascomycota</taxon>
        <taxon>Pezizomycotina</taxon>
        <taxon>Sordariomycetes</taxon>
        <taxon>Hypocreomycetidae</taxon>
        <taxon>Hypocreales</taxon>
        <taxon>Nectriaceae</taxon>
        <taxon>Fusarium</taxon>
        <taxon>Fusarium lateritium species complex</taxon>
    </lineage>
</organism>
<reference evidence="2" key="1">
    <citation type="journal article" date="2020" name="BMC Genomics">
        <title>Correction to: Identification and distribution of gene clusters required for synthesis of sphingolipid metabolism inhibitors in diverse species of the filamentous fungus Fusarium.</title>
        <authorList>
            <person name="Kim H.S."/>
            <person name="Lohmar J.M."/>
            <person name="Busman M."/>
            <person name="Brown D.W."/>
            <person name="Naumann T.A."/>
            <person name="Divon H.H."/>
            <person name="Lysoe E."/>
            <person name="Uhlig S."/>
            <person name="Proctor R.H."/>
        </authorList>
    </citation>
    <scope>NUCLEOTIDE SEQUENCE</scope>
    <source>
        <strain evidence="2">NRRL 20472</strain>
    </source>
</reference>
<gene>
    <name evidence="2" type="ORF">FSARC_14326</name>
</gene>
<dbReference type="EMBL" id="JABEXW010001206">
    <property type="protein sequence ID" value="KAF4945898.1"/>
    <property type="molecule type" value="Genomic_DNA"/>
</dbReference>
<keyword evidence="1" id="KW-1133">Transmembrane helix</keyword>
<keyword evidence="1" id="KW-0472">Membrane</keyword>